<sequence length="72" mass="8148">MLVLQRSLDNRNSRMCCVRSPQLTRFARRSLFPSSMTQACPELVPVGIHSSATCRQVHALRYSTNYAVHALN</sequence>
<dbReference type="AlphaFoldDB" id="A0A9P5EKX8"/>
<evidence type="ECO:0000313" key="1">
    <source>
        <dbReference type="EMBL" id="KAF4852344.1"/>
    </source>
</evidence>
<comment type="caution">
    <text evidence="1">The sequence shown here is derived from an EMBL/GenBank/DDBJ whole genome shotgun (WGS) entry which is preliminary data.</text>
</comment>
<dbReference type="EMBL" id="QPMT01000039">
    <property type="protein sequence ID" value="KAF4852344.1"/>
    <property type="molecule type" value="Genomic_DNA"/>
</dbReference>
<protein>
    <submittedName>
        <fullName evidence="1">Uncharacterized protein</fullName>
    </submittedName>
</protein>
<reference evidence="1" key="1">
    <citation type="submission" date="2019-06" db="EMBL/GenBank/DDBJ databases">
        <authorList>
            <person name="Gan P."/>
            <person name="Shirasu K."/>
        </authorList>
    </citation>
    <scope>NUCLEOTIDE SEQUENCE [LARGE SCALE GENOMIC DNA]</scope>
    <source>
        <strain evidence="1">CAD2</strain>
    </source>
</reference>
<name>A0A9P5EKX8_COLSI</name>
<dbReference type="Proteomes" id="UP000711996">
    <property type="component" value="Unassembled WGS sequence"/>
</dbReference>
<organism evidence="1 2">
    <name type="scientific">Colletotrichum siamense</name>
    <name type="common">Anthracnose fungus</name>
    <dbReference type="NCBI Taxonomy" id="690259"/>
    <lineage>
        <taxon>Eukaryota</taxon>
        <taxon>Fungi</taxon>
        <taxon>Dikarya</taxon>
        <taxon>Ascomycota</taxon>
        <taxon>Pezizomycotina</taxon>
        <taxon>Sordariomycetes</taxon>
        <taxon>Hypocreomycetidae</taxon>
        <taxon>Glomerellales</taxon>
        <taxon>Glomerellaceae</taxon>
        <taxon>Colletotrichum</taxon>
        <taxon>Colletotrichum gloeosporioides species complex</taxon>
    </lineage>
</organism>
<proteinExistence type="predicted"/>
<keyword evidence="2" id="KW-1185">Reference proteome</keyword>
<evidence type="ECO:0000313" key="2">
    <source>
        <dbReference type="Proteomes" id="UP000711996"/>
    </source>
</evidence>
<gene>
    <name evidence="1" type="ORF">CGCSCA2_v010482</name>
</gene>
<accession>A0A9P5EKX8</accession>